<name>A0AC11CVD7_SHEEP</name>
<reference evidence="1" key="1">
    <citation type="submission" date="2020-11" db="EMBL/GenBank/DDBJ databases">
        <authorList>
            <person name="Davenport K.M."/>
            <person name="Bickhart D.M."/>
            <person name="Smith T.P.L."/>
            <person name="Murdoch B.M."/>
            <person name="Rosen B.D."/>
        </authorList>
    </citation>
    <scope>NUCLEOTIDE SEQUENCE [LARGE SCALE GENOMIC DNA]</scope>
    <source>
        <strain evidence="1">OAR_USU_Benz2616</strain>
    </source>
</reference>
<sequence>MLKILQARLQQYMNCELPDVQAEFRKGRGTRDQITNICWIIKKAREFQKNISFCFIDCAKAFDCVDHSKLWTILKEMGIPDHLTCLLRNLYAGQEATVITGHGTTDWFQIGKGVCQGCILSPCLFNLYAEYIMRNAGLEEAQAGIKIAGRNINNLRYADDTTLMAESEEELKSLLMKVKKSEKAGLKLNIQKTKIMASGPITSWQIDGETVADFMFWGSKITADGDGSHELKRCLLLGREVMTNLGSVLKSKDITLPTKVCLVKAMVFPVVVYGCESWIVKKAEC</sequence>
<dbReference type="Ensembl" id="ENSOART00020066484.1">
    <property type="protein sequence ID" value="ENSOARP00020036161.1"/>
    <property type="gene ID" value="ENSOARG00020036390.1"/>
</dbReference>
<reference evidence="1" key="2">
    <citation type="submission" date="2025-08" db="UniProtKB">
        <authorList>
            <consortium name="Ensembl"/>
        </authorList>
    </citation>
    <scope>IDENTIFICATION</scope>
</reference>
<accession>A0AC11CVD7</accession>
<protein>
    <submittedName>
        <fullName evidence="1">Uncharacterized protein</fullName>
    </submittedName>
</protein>
<evidence type="ECO:0000313" key="1">
    <source>
        <dbReference type="Ensembl" id="ENSOARP00020036161.1"/>
    </source>
</evidence>
<proteinExistence type="predicted"/>
<reference evidence="1" key="3">
    <citation type="submission" date="2025-09" db="UniProtKB">
        <authorList>
            <consortium name="Ensembl"/>
        </authorList>
    </citation>
    <scope>IDENTIFICATION</scope>
</reference>
<organism evidence="1">
    <name type="scientific">Ovis aries</name>
    <name type="common">Sheep</name>
    <dbReference type="NCBI Taxonomy" id="9940"/>
    <lineage>
        <taxon>Eukaryota</taxon>
        <taxon>Metazoa</taxon>
        <taxon>Chordata</taxon>
        <taxon>Craniata</taxon>
        <taxon>Vertebrata</taxon>
        <taxon>Euteleostomi</taxon>
        <taxon>Mammalia</taxon>
        <taxon>Eutheria</taxon>
        <taxon>Laurasiatheria</taxon>
        <taxon>Artiodactyla</taxon>
        <taxon>Ruminantia</taxon>
        <taxon>Pecora</taxon>
        <taxon>Bovidae</taxon>
        <taxon>Caprinae</taxon>
        <taxon>Ovis</taxon>
    </lineage>
</organism>